<feature type="region of interest" description="Disordered" evidence="1">
    <location>
        <begin position="400"/>
        <end position="421"/>
    </location>
</feature>
<feature type="region of interest" description="Disordered" evidence="1">
    <location>
        <begin position="112"/>
        <end position="132"/>
    </location>
</feature>
<dbReference type="InterPro" id="IPR037646">
    <property type="entry name" value="PROSER3"/>
</dbReference>
<feature type="compositionally biased region" description="Polar residues" evidence="1">
    <location>
        <begin position="666"/>
        <end position="680"/>
    </location>
</feature>
<dbReference type="Proteomes" id="UP000678393">
    <property type="component" value="Unassembled WGS sequence"/>
</dbReference>
<evidence type="ECO:0000313" key="2">
    <source>
        <dbReference type="EMBL" id="CAG5133471.1"/>
    </source>
</evidence>
<feature type="compositionally biased region" description="Polar residues" evidence="1">
    <location>
        <begin position="834"/>
        <end position="869"/>
    </location>
</feature>
<name>A0A8S4A500_9EUPU</name>
<reference evidence="2" key="1">
    <citation type="submission" date="2021-04" db="EMBL/GenBank/DDBJ databases">
        <authorList>
            <consortium name="Molecular Ecology Group"/>
        </authorList>
    </citation>
    <scope>NUCLEOTIDE SEQUENCE</scope>
</reference>
<feature type="region of interest" description="Disordered" evidence="1">
    <location>
        <begin position="202"/>
        <end position="232"/>
    </location>
</feature>
<feature type="region of interest" description="Disordered" evidence="1">
    <location>
        <begin position="1"/>
        <end position="51"/>
    </location>
</feature>
<evidence type="ECO:0000256" key="1">
    <source>
        <dbReference type="SAM" id="MobiDB-lite"/>
    </source>
</evidence>
<protein>
    <submittedName>
        <fullName evidence="2">Uncharacterized protein</fullName>
    </submittedName>
</protein>
<feature type="region of interest" description="Disordered" evidence="1">
    <location>
        <begin position="834"/>
        <end position="879"/>
    </location>
</feature>
<dbReference type="AlphaFoldDB" id="A0A8S4A500"/>
<dbReference type="PANTHER" id="PTHR22045">
    <property type="entry name" value="PROLINE AND SERINE-RICH PROTEIN 3"/>
    <property type="match status" value="1"/>
</dbReference>
<dbReference type="EMBL" id="CAJHNH020006235">
    <property type="protein sequence ID" value="CAG5133471.1"/>
    <property type="molecule type" value="Genomic_DNA"/>
</dbReference>
<accession>A0A8S4A500</accession>
<feature type="compositionally biased region" description="Basic and acidic residues" evidence="1">
    <location>
        <begin position="681"/>
        <end position="696"/>
    </location>
</feature>
<evidence type="ECO:0000313" key="3">
    <source>
        <dbReference type="Proteomes" id="UP000678393"/>
    </source>
</evidence>
<feature type="compositionally biased region" description="Polar residues" evidence="1">
    <location>
        <begin position="402"/>
        <end position="413"/>
    </location>
</feature>
<dbReference type="OrthoDB" id="10043502at2759"/>
<feature type="region of interest" description="Disordered" evidence="1">
    <location>
        <begin position="658"/>
        <end position="718"/>
    </location>
</feature>
<feature type="compositionally biased region" description="Acidic residues" evidence="1">
    <location>
        <begin position="870"/>
        <end position="879"/>
    </location>
</feature>
<keyword evidence="3" id="KW-1185">Reference proteome</keyword>
<comment type="caution">
    <text evidence="2">The sequence shown here is derived from an EMBL/GenBank/DDBJ whole genome shotgun (WGS) entry which is preliminary data.</text>
</comment>
<feature type="compositionally biased region" description="Basic residues" evidence="1">
    <location>
        <begin position="697"/>
        <end position="709"/>
    </location>
</feature>
<organism evidence="2 3">
    <name type="scientific">Candidula unifasciata</name>
    <dbReference type="NCBI Taxonomy" id="100452"/>
    <lineage>
        <taxon>Eukaryota</taxon>
        <taxon>Metazoa</taxon>
        <taxon>Spiralia</taxon>
        <taxon>Lophotrochozoa</taxon>
        <taxon>Mollusca</taxon>
        <taxon>Gastropoda</taxon>
        <taxon>Heterobranchia</taxon>
        <taxon>Euthyneura</taxon>
        <taxon>Panpulmonata</taxon>
        <taxon>Eupulmonata</taxon>
        <taxon>Stylommatophora</taxon>
        <taxon>Helicina</taxon>
        <taxon>Helicoidea</taxon>
        <taxon>Geomitridae</taxon>
        <taxon>Candidula</taxon>
    </lineage>
</organism>
<gene>
    <name evidence="2" type="ORF">CUNI_LOCUS19029</name>
</gene>
<proteinExistence type="predicted"/>
<dbReference type="PANTHER" id="PTHR22045:SF6">
    <property type="entry name" value="PROLINE AND SERINE-RICH PROTEIN 3"/>
    <property type="match status" value="1"/>
</dbReference>
<sequence>MTFQSQKFNRSKDPFSVQPLPKSFYHPSPTKEVNEREVIRSPQRHSTPTTKCAEVEEFLRQNPTFHTSALPKVRTLHDLEKPGPSLLKQKDVTDSSELDEIWLDTERLNSFSTTSVPEETEPESPYVNDDGVKGLGKLKYQSGCVDGMDSKISDKTSDVDREESVLQRYVERFRNSAPKSREERMKEKSDKLHFWWLQSSSDRGNNSVDDDSKGNNLRLHPHLTEARPQSQKLTKDALLAMDEETFHLQSKADRLLSKSELSLTSSSPIVSTEGLGSSTSVSSCSVSDGHLPYQPAYFRAQARLFTNTEDKSRSLHTASRSPADDILTRWRLQRKVEEASAAVSGGQCGKLTSTKPSRNTELDVRLEEFRRKILSQKALVTQQDILFERQKLSLLMDDVKQNEGTPNRGTPQADNGADGEEPVRDVILEKLQRITRSQDYRPAETEASSRKINQIMTVSTFAVSTRDRDFSINNANFVNSKYGRNVELSVADPALNRNNTALFSQNVRQDCNVNDDGQPEVVVDSFGSQVVFDPNEKHFLLENSGTESKKSSIQSLNADDTKELKSYEKKVYAEEFCQKEAIFTGNFHNEERATRNVKYNKDTRSNHTDSSEACQQINEKMSENLYQYLEAEKPISESRLHVQKGNKTGKVIMSDDSPLHAEEEQQQNSTLQKMANSIKQTDQREEVFEGRECAREQKKRKGRHKHQVKKGRDKDNGDVNERDVLVDITNERNEGSSDIFTVKGHPGNLISYENKEGNDSFGRLDKKSRPVMNSTASPRRYCVSQRPSPLAHQPVQHAIGQAIADHFFDGSALASSVDSWASAFPQSPVLSHSINGSDYSEASPAPSQRDSTPLESTPQLHGTSDQQASSDDEYTSDAEFQEDPLLKILRHQRDHYLHQLTLIEKKLQDMEI</sequence>